<evidence type="ECO:0000256" key="1">
    <source>
        <dbReference type="ARBA" id="ARBA00022670"/>
    </source>
</evidence>
<name>E2BGH8_HARSA</name>
<dbReference type="Proteomes" id="UP000008237">
    <property type="component" value="Unassembled WGS sequence"/>
</dbReference>
<accession>E2BGH8</accession>
<dbReference type="PANTHER" id="PTHR24276:SF98">
    <property type="entry name" value="FI18310P1-RELATED"/>
    <property type="match status" value="1"/>
</dbReference>
<dbReference type="InParanoid" id="E2BGH8"/>
<dbReference type="AlphaFoldDB" id="E2BGH8"/>
<dbReference type="EMBL" id="GL448189">
    <property type="protein sequence ID" value="EFN85171.1"/>
    <property type="molecule type" value="Genomic_DNA"/>
</dbReference>
<gene>
    <name evidence="6" type="ORF">EAI_06364</name>
</gene>
<dbReference type="InterPro" id="IPR009003">
    <property type="entry name" value="Peptidase_S1_PA"/>
</dbReference>
<evidence type="ECO:0000256" key="2">
    <source>
        <dbReference type="ARBA" id="ARBA00022801"/>
    </source>
</evidence>
<dbReference type="GO" id="GO:0004252">
    <property type="term" value="F:serine-type endopeptidase activity"/>
    <property type="evidence" value="ECO:0007669"/>
    <property type="project" value="InterPro"/>
</dbReference>
<evidence type="ECO:0000313" key="7">
    <source>
        <dbReference type="Proteomes" id="UP000008237"/>
    </source>
</evidence>
<evidence type="ECO:0000313" key="6">
    <source>
        <dbReference type="EMBL" id="EFN85171.1"/>
    </source>
</evidence>
<keyword evidence="3" id="KW-0720">Serine protease</keyword>
<dbReference type="InterPro" id="IPR001254">
    <property type="entry name" value="Trypsin_dom"/>
</dbReference>
<dbReference type="FunFam" id="2.40.10.10:FF:000068">
    <property type="entry name" value="transmembrane protease serine 2"/>
    <property type="match status" value="1"/>
</dbReference>
<dbReference type="InterPro" id="IPR050430">
    <property type="entry name" value="Peptidase_S1"/>
</dbReference>
<reference evidence="6 7" key="1">
    <citation type="journal article" date="2010" name="Science">
        <title>Genomic comparison of the ants Camponotus floridanus and Harpegnathos saltator.</title>
        <authorList>
            <person name="Bonasio R."/>
            <person name="Zhang G."/>
            <person name="Ye C."/>
            <person name="Mutti N.S."/>
            <person name="Fang X."/>
            <person name="Qin N."/>
            <person name="Donahue G."/>
            <person name="Yang P."/>
            <person name="Li Q."/>
            <person name="Li C."/>
            <person name="Zhang P."/>
            <person name="Huang Z."/>
            <person name="Berger S.L."/>
            <person name="Reinberg D."/>
            <person name="Wang J."/>
            <person name="Liebig J."/>
        </authorList>
    </citation>
    <scope>NUCLEOTIDE SEQUENCE [LARGE SCALE GENOMIC DNA]</scope>
    <source>
        <strain evidence="6 7">R22 G/1</strain>
    </source>
</reference>
<dbReference type="PROSITE" id="PS50240">
    <property type="entry name" value="TRYPSIN_DOM"/>
    <property type="match status" value="1"/>
</dbReference>
<keyword evidence="7" id="KW-1185">Reference proteome</keyword>
<dbReference type="PANTHER" id="PTHR24276">
    <property type="entry name" value="POLYSERASE-RELATED"/>
    <property type="match status" value="1"/>
</dbReference>
<protein>
    <submittedName>
        <fullName evidence="6">Chymotrypsin-2</fullName>
    </submittedName>
</protein>
<feature type="domain" description="Peptidase S1" evidence="5">
    <location>
        <begin position="3"/>
        <end position="97"/>
    </location>
</feature>
<dbReference type="SUPFAM" id="SSF50494">
    <property type="entry name" value="Trypsin-like serine proteases"/>
    <property type="match status" value="1"/>
</dbReference>
<feature type="non-terminal residue" evidence="6">
    <location>
        <position position="97"/>
    </location>
</feature>
<dbReference type="Gene3D" id="2.40.10.10">
    <property type="entry name" value="Trypsin-like serine proteases"/>
    <property type="match status" value="1"/>
</dbReference>
<dbReference type="OrthoDB" id="6755574at2759"/>
<organism evidence="7">
    <name type="scientific">Harpegnathos saltator</name>
    <name type="common">Jerdon's jumping ant</name>
    <dbReference type="NCBI Taxonomy" id="610380"/>
    <lineage>
        <taxon>Eukaryota</taxon>
        <taxon>Metazoa</taxon>
        <taxon>Ecdysozoa</taxon>
        <taxon>Arthropoda</taxon>
        <taxon>Hexapoda</taxon>
        <taxon>Insecta</taxon>
        <taxon>Pterygota</taxon>
        <taxon>Neoptera</taxon>
        <taxon>Endopterygota</taxon>
        <taxon>Hymenoptera</taxon>
        <taxon>Apocrita</taxon>
        <taxon>Aculeata</taxon>
        <taxon>Formicoidea</taxon>
        <taxon>Formicidae</taxon>
        <taxon>Ponerinae</taxon>
        <taxon>Ponerini</taxon>
        <taxon>Harpegnathos</taxon>
    </lineage>
</organism>
<dbReference type="Pfam" id="PF00089">
    <property type="entry name" value="Trypsin"/>
    <property type="match status" value="1"/>
</dbReference>
<keyword evidence="4" id="KW-1015">Disulfide bond</keyword>
<keyword evidence="2" id="KW-0378">Hydrolase</keyword>
<proteinExistence type="predicted"/>
<evidence type="ECO:0000256" key="3">
    <source>
        <dbReference type="ARBA" id="ARBA00022825"/>
    </source>
</evidence>
<evidence type="ECO:0000259" key="5">
    <source>
        <dbReference type="PROSITE" id="PS50240"/>
    </source>
</evidence>
<dbReference type="GO" id="GO:0006508">
    <property type="term" value="P:proteolysis"/>
    <property type="evidence" value="ECO:0007669"/>
    <property type="project" value="UniProtKB-KW"/>
</dbReference>
<feature type="non-terminal residue" evidence="6">
    <location>
        <position position="1"/>
    </location>
</feature>
<sequence length="97" mass="11119">ERIIQANFSTINDYPFMVSIRYEGFHRCSGAIIHERYIITVAHCIKAFQGKLFDNITVVSGTTYLDKGGIIHNVDAIYYHKEFNNFNSGFNIGLIRV</sequence>
<evidence type="ECO:0000256" key="4">
    <source>
        <dbReference type="ARBA" id="ARBA00023157"/>
    </source>
</evidence>
<keyword evidence="1" id="KW-0645">Protease</keyword>
<dbReference type="InterPro" id="IPR043504">
    <property type="entry name" value="Peptidase_S1_PA_chymotrypsin"/>
</dbReference>